<evidence type="ECO:0000313" key="1">
    <source>
        <dbReference type="EMBL" id="WOG90413.1"/>
    </source>
</evidence>
<dbReference type="AlphaFoldDB" id="A0A162AYM5"/>
<reference evidence="1" key="2">
    <citation type="submission" date="2022-03" db="EMBL/GenBank/DDBJ databases">
        <title>Draft title - Genomic analysis of global carrot germplasm unveils the trajectory of domestication and the origin of high carotenoid orange carrot.</title>
        <authorList>
            <person name="Iorizzo M."/>
            <person name="Ellison S."/>
            <person name="Senalik D."/>
            <person name="Macko-Podgorni A."/>
            <person name="Grzebelus D."/>
            <person name="Bostan H."/>
            <person name="Rolling W."/>
            <person name="Curaba J."/>
            <person name="Simon P."/>
        </authorList>
    </citation>
    <scope>NUCLEOTIDE SEQUENCE</scope>
    <source>
        <tissue evidence="1">Leaf</tissue>
    </source>
</reference>
<keyword evidence="2" id="KW-1185">Reference proteome</keyword>
<organism evidence="1 2">
    <name type="scientific">Daucus carota subsp. sativus</name>
    <name type="common">Carrot</name>
    <dbReference type="NCBI Taxonomy" id="79200"/>
    <lineage>
        <taxon>Eukaryota</taxon>
        <taxon>Viridiplantae</taxon>
        <taxon>Streptophyta</taxon>
        <taxon>Embryophyta</taxon>
        <taxon>Tracheophyta</taxon>
        <taxon>Spermatophyta</taxon>
        <taxon>Magnoliopsida</taxon>
        <taxon>eudicotyledons</taxon>
        <taxon>Gunneridae</taxon>
        <taxon>Pentapetalae</taxon>
        <taxon>asterids</taxon>
        <taxon>campanulids</taxon>
        <taxon>Apiales</taxon>
        <taxon>Apiaceae</taxon>
        <taxon>Apioideae</taxon>
        <taxon>Scandiceae</taxon>
        <taxon>Daucinae</taxon>
        <taxon>Daucus</taxon>
        <taxon>Daucus sect. Daucus</taxon>
    </lineage>
</organism>
<evidence type="ECO:0000313" key="2">
    <source>
        <dbReference type="Proteomes" id="UP000077755"/>
    </source>
</evidence>
<dbReference type="Proteomes" id="UP000077755">
    <property type="component" value="Chromosome 2"/>
</dbReference>
<dbReference type="EMBL" id="CP093344">
    <property type="protein sequence ID" value="WOG90413.1"/>
    <property type="molecule type" value="Genomic_DNA"/>
</dbReference>
<protein>
    <submittedName>
        <fullName evidence="1">Uncharacterized protein</fullName>
    </submittedName>
</protein>
<dbReference type="Gramene" id="KZN07713">
    <property type="protein sequence ID" value="KZN07713"/>
    <property type="gene ID" value="DCAR_008550"/>
</dbReference>
<name>A0A162AYM5_DAUCS</name>
<proteinExistence type="predicted"/>
<accession>A0A162AYM5</accession>
<sequence length="79" mass="8711">MRVRVSSTPELQYSGALREDEGNDGMMNLMVLMQQQLGEKLGVLGYGNRGCSGVYKVGVWKILVEKISHGREPGEGLQE</sequence>
<reference evidence="1" key="1">
    <citation type="journal article" date="2016" name="Nat. Genet.">
        <title>A high-quality carrot genome assembly provides new insights into carotenoid accumulation and asterid genome evolution.</title>
        <authorList>
            <person name="Iorizzo M."/>
            <person name="Ellison S."/>
            <person name="Senalik D."/>
            <person name="Zeng P."/>
            <person name="Satapoomin P."/>
            <person name="Huang J."/>
            <person name="Bowman M."/>
            <person name="Iovene M."/>
            <person name="Sanseverino W."/>
            <person name="Cavagnaro P."/>
            <person name="Yildiz M."/>
            <person name="Macko-Podgorni A."/>
            <person name="Moranska E."/>
            <person name="Grzebelus E."/>
            <person name="Grzebelus D."/>
            <person name="Ashrafi H."/>
            <person name="Zheng Z."/>
            <person name="Cheng S."/>
            <person name="Spooner D."/>
            <person name="Van Deynze A."/>
            <person name="Simon P."/>
        </authorList>
    </citation>
    <scope>NUCLEOTIDE SEQUENCE</scope>
    <source>
        <tissue evidence="1">Leaf</tissue>
    </source>
</reference>
<gene>
    <name evidence="1" type="ORF">DCAR_0209657</name>
</gene>